<gene>
    <name evidence="4" type="ORF">FCK90_13190</name>
</gene>
<reference evidence="4 5" key="1">
    <citation type="submission" date="2019-05" db="EMBL/GenBank/DDBJ databases">
        <title>Kocuria coralli sp. nov., a novel actinobacterium isolated from coral reef seawater.</title>
        <authorList>
            <person name="Li J."/>
        </authorList>
    </citation>
    <scope>NUCLEOTIDE SEQUENCE [LARGE SCALE GENOMIC DNA]</scope>
    <source>
        <strain evidence="4 5">SCSIO 13007</strain>
    </source>
</reference>
<evidence type="ECO:0000259" key="3">
    <source>
        <dbReference type="Pfam" id="PF00291"/>
    </source>
</evidence>
<feature type="domain" description="Tryptophan synthase beta chain-like PALP" evidence="3">
    <location>
        <begin position="13"/>
        <end position="293"/>
    </location>
</feature>
<sequence length="339" mass="35400">MNDSGGIILDDVSAAVGATPLVRLSRLFPRAEVLAKIESMNPGGSTKDRPAGAMLDAALASGELRPGGTVVESSSGNLGLALARGCTVRGLDFVCVVDVRANKATVAAIKALGGRIEMVAEPDPETGDLLTARLLRVERLLEELPGAVNLYQYGNPANPAAHRDGTMREIAEAAGHRLDAVVAACSTTGTIGGCAAYIADHAMDTRVIAVDAVGSALFGGRPGPRGLPGMGAGMVTELSRNVTPDDVVRVTERQCVAGARWLARSEGILAGASTGGVVHALAGLLRERPELRRVAMLVHDGGTPYLDTVYDDDWVRATLGVEPRHLEDDMRELLEATRD</sequence>
<evidence type="ECO:0000313" key="4">
    <source>
        <dbReference type="EMBL" id="KAA9393230.1"/>
    </source>
</evidence>
<dbReference type="OrthoDB" id="5176350at2"/>
<protein>
    <submittedName>
        <fullName evidence="4">Pyridoxal-phosphate dependent enzyme</fullName>
    </submittedName>
</protein>
<dbReference type="SUPFAM" id="SSF53686">
    <property type="entry name" value="Tryptophan synthase beta subunit-like PLP-dependent enzymes"/>
    <property type="match status" value="1"/>
</dbReference>
<dbReference type="PANTHER" id="PTHR10314">
    <property type="entry name" value="CYSTATHIONINE BETA-SYNTHASE"/>
    <property type="match status" value="1"/>
</dbReference>
<dbReference type="Proteomes" id="UP000325957">
    <property type="component" value="Unassembled WGS sequence"/>
</dbReference>
<accession>A0A5J5KVH2</accession>
<comment type="caution">
    <text evidence="4">The sequence shown here is derived from an EMBL/GenBank/DDBJ whole genome shotgun (WGS) entry which is preliminary data.</text>
</comment>
<name>A0A5J5KVH2_9MICC</name>
<dbReference type="CDD" id="cd01561">
    <property type="entry name" value="CBS_like"/>
    <property type="match status" value="1"/>
</dbReference>
<dbReference type="InterPro" id="IPR050214">
    <property type="entry name" value="Cys_Synth/Cystath_Beta-Synth"/>
</dbReference>
<dbReference type="EMBL" id="SZWF01000023">
    <property type="protein sequence ID" value="KAA9393230.1"/>
    <property type="molecule type" value="Genomic_DNA"/>
</dbReference>
<dbReference type="InterPro" id="IPR001926">
    <property type="entry name" value="TrpB-like_PALP"/>
</dbReference>
<keyword evidence="2" id="KW-0663">Pyridoxal phosphate</keyword>
<proteinExistence type="predicted"/>
<dbReference type="AlphaFoldDB" id="A0A5J5KVH2"/>
<dbReference type="Gene3D" id="3.40.50.1100">
    <property type="match status" value="2"/>
</dbReference>
<dbReference type="InterPro" id="IPR036052">
    <property type="entry name" value="TrpB-like_PALP_sf"/>
</dbReference>
<keyword evidence="5" id="KW-1185">Reference proteome</keyword>
<dbReference type="Pfam" id="PF00291">
    <property type="entry name" value="PALP"/>
    <property type="match status" value="1"/>
</dbReference>
<comment type="cofactor">
    <cofactor evidence="1">
        <name>pyridoxal 5'-phosphate</name>
        <dbReference type="ChEBI" id="CHEBI:597326"/>
    </cofactor>
</comment>
<dbReference type="RefSeq" id="WP_158034775.1">
    <property type="nucleotide sequence ID" value="NZ_ML708627.1"/>
</dbReference>
<organism evidence="4 5">
    <name type="scientific">Kocuria coralli</name>
    <dbReference type="NCBI Taxonomy" id="1461025"/>
    <lineage>
        <taxon>Bacteria</taxon>
        <taxon>Bacillati</taxon>
        <taxon>Actinomycetota</taxon>
        <taxon>Actinomycetes</taxon>
        <taxon>Micrococcales</taxon>
        <taxon>Micrococcaceae</taxon>
        <taxon>Kocuria</taxon>
    </lineage>
</organism>
<evidence type="ECO:0000256" key="1">
    <source>
        <dbReference type="ARBA" id="ARBA00001933"/>
    </source>
</evidence>
<evidence type="ECO:0000256" key="2">
    <source>
        <dbReference type="ARBA" id="ARBA00022898"/>
    </source>
</evidence>
<evidence type="ECO:0000313" key="5">
    <source>
        <dbReference type="Proteomes" id="UP000325957"/>
    </source>
</evidence>
<dbReference type="GO" id="GO:1901605">
    <property type="term" value="P:alpha-amino acid metabolic process"/>
    <property type="evidence" value="ECO:0007669"/>
    <property type="project" value="UniProtKB-ARBA"/>
</dbReference>